<proteinExistence type="predicted"/>
<accession>A0A327XQV9</accession>
<dbReference type="RefSeq" id="WP_009502988.1">
    <property type="nucleotide sequence ID" value="NZ_LIGK01000069.1"/>
</dbReference>
<name>A0A327XQV9_9RHOB</name>
<organism evidence="1 2">
    <name type="scientific">Salipiger aestuarii</name>
    <dbReference type="NCBI Taxonomy" id="568098"/>
    <lineage>
        <taxon>Bacteria</taxon>
        <taxon>Pseudomonadati</taxon>
        <taxon>Pseudomonadota</taxon>
        <taxon>Alphaproteobacteria</taxon>
        <taxon>Rhodobacterales</taxon>
        <taxon>Roseobacteraceae</taxon>
        <taxon>Salipiger</taxon>
    </lineage>
</organism>
<evidence type="ECO:0000313" key="2">
    <source>
        <dbReference type="Proteomes" id="UP000249165"/>
    </source>
</evidence>
<dbReference type="Gene3D" id="1.25.40.290">
    <property type="entry name" value="ARM repeat domains"/>
    <property type="match status" value="1"/>
</dbReference>
<gene>
    <name evidence="1" type="ORF">ATI53_105710</name>
</gene>
<dbReference type="SUPFAM" id="SSF48371">
    <property type="entry name" value="ARM repeat"/>
    <property type="match status" value="1"/>
</dbReference>
<protein>
    <submittedName>
        <fullName evidence="1">3-methyladenine DNA glycosylase AlkC</fullName>
    </submittedName>
</protein>
<dbReference type="InterPro" id="IPR014825">
    <property type="entry name" value="DNA_alkylation"/>
</dbReference>
<dbReference type="EMBL" id="QLMG01000057">
    <property type="protein sequence ID" value="RAK10427.1"/>
    <property type="molecule type" value="Genomic_DNA"/>
</dbReference>
<keyword evidence="2" id="KW-1185">Reference proteome</keyword>
<dbReference type="OrthoDB" id="9797162at2"/>
<dbReference type="InterPro" id="IPR016024">
    <property type="entry name" value="ARM-type_fold"/>
</dbReference>
<dbReference type="AlphaFoldDB" id="A0A327XQV9"/>
<sequence>MARGPDGKGAAPGYSLAEQMFNPDSAADLGAQFAMLPGFDTARFLHAALPRFAGQGIHDRLGILADALQDQLPADFPAMADALEATMPPPLDPSRSDDDFGRFIHAVYGVLAARHGMEHPDRALDLLHAATRRFSMEYALRPFLNRHPDFVMHRLETWVEDPHYHVRRLVSEGTRPRLPWGMGLHLDPLRPLPLLDRLADDPTRFVTRSVANHLNDLSKRHPEAVLARLRSWADGAQPPKERDWIARHALRTAIKRGEPEALALLGYSSDLALGATLDLPDSLRIGGRLAIRATIRADIAAPVLVDYRLRFHRPRGPAEKVFKLKTARLVPGAPLVLEKNHLMKGDATTFRLYPGPHAVILQVNGRDVATRDFLLRD</sequence>
<comment type="caution">
    <text evidence="1">The sequence shown here is derived from an EMBL/GenBank/DDBJ whole genome shotgun (WGS) entry which is preliminary data.</text>
</comment>
<dbReference type="Proteomes" id="UP000249165">
    <property type="component" value="Unassembled WGS sequence"/>
</dbReference>
<evidence type="ECO:0000313" key="1">
    <source>
        <dbReference type="EMBL" id="RAK10427.1"/>
    </source>
</evidence>
<reference evidence="1 2" key="1">
    <citation type="submission" date="2018-06" db="EMBL/GenBank/DDBJ databases">
        <title>Genomic Encyclopedia of Archaeal and Bacterial Type Strains, Phase II (KMG-II): from individual species to whole genera.</title>
        <authorList>
            <person name="Goeker M."/>
        </authorList>
    </citation>
    <scope>NUCLEOTIDE SEQUENCE [LARGE SCALE GENOMIC DNA]</scope>
    <source>
        <strain evidence="1 2">DSM 22011</strain>
    </source>
</reference>
<dbReference type="Pfam" id="PF08713">
    <property type="entry name" value="DNA_alkylation"/>
    <property type="match status" value="1"/>
</dbReference>